<evidence type="ECO:0000256" key="8">
    <source>
        <dbReference type="ARBA" id="ARBA00023098"/>
    </source>
</evidence>
<reference evidence="13" key="1">
    <citation type="submission" date="2016-04" db="EMBL/GenBank/DDBJ databases">
        <title>Phospholipid biogenesis in the Eimeria sporozoite reveals a host-independent lifestyle.</title>
        <authorList>
            <person name="Kong P."/>
            <person name="Gupta N."/>
        </authorList>
    </citation>
    <scope>NUCLEOTIDE SEQUENCE</scope>
</reference>
<evidence type="ECO:0000256" key="6">
    <source>
        <dbReference type="ARBA" id="ARBA00022695"/>
    </source>
</evidence>
<evidence type="ECO:0000256" key="5">
    <source>
        <dbReference type="ARBA" id="ARBA00022692"/>
    </source>
</evidence>
<dbReference type="PANTHER" id="PTHR46382">
    <property type="entry name" value="PHOSPHATIDATE CYTIDYLYLTRANSFERASE"/>
    <property type="match status" value="1"/>
</dbReference>
<dbReference type="GO" id="GO:0016024">
    <property type="term" value="P:CDP-diacylglycerol biosynthetic process"/>
    <property type="evidence" value="ECO:0007669"/>
    <property type="project" value="TreeGrafter"/>
</dbReference>
<keyword evidence="5 12" id="KW-0812">Transmembrane</keyword>
<feature type="transmembrane region" description="Helical" evidence="12">
    <location>
        <begin position="494"/>
        <end position="516"/>
    </location>
</feature>
<feature type="transmembrane region" description="Helical" evidence="12">
    <location>
        <begin position="274"/>
        <end position="293"/>
    </location>
</feature>
<organism evidence="13">
    <name type="scientific">Eimeria falciformis</name>
    <dbReference type="NCBI Taxonomy" id="84963"/>
    <lineage>
        <taxon>Eukaryota</taxon>
        <taxon>Sar</taxon>
        <taxon>Alveolata</taxon>
        <taxon>Apicomplexa</taxon>
        <taxon>Conoidasida</taxon>
        <taxon>Coccidia</taxon>
        <taxon>Eucoccidiorida</taxon>
        <taxon>Eimeriorina</taxon>
        <taxon>Eimeriidae</taxon>
        <taxon>Eimeria</taxon>
    </lineage>
</organism>
<keyword evidence="11" id="KW-1208">Phospholipid metabolism</keyword>
<keyword evidence="3" id="KW-0444">Lipid biosynthesis</keyword>
<dbReference type="VEuPathDB" id="ToxoDB:EfaB_PLUS_36188.g2485"/>
<dbReference type="GO" id="GO:0005886">
    <property type="term" value="C:plasma membrane"/>
    <property type="evidence" value="ECO:0007669"/>
    <property type="project" value="UniProtKB-SubCell"/>
</dbReference>
<feature type="transmembrane region" description="Helical" evidence="12">
    <location>
        <begin position="620"/>
        <end position="640"/>
    </location>
</feature>
<evidence type="ECO:0000256" key="3">
    <source>
        <dbReference type="ARBA" id="ARBA00022516"/>
    </source>
</evidence>
<keyword evidence="8" id="KW-0443">Lipid metabolism</keyword>
<dbReference type="EMBL" id="KX017548">
    <property type="protein sequence ID" value="ANG59277.1"/>
    <property type="molecule type" value="mRNA"/>
</dbReference>
<evidence type="ECO:0000256" key="4">
    <source>
        <dbReference type="ARBA" id="ARBA00022679"/>
    </source>
</evidence>
<keyword evidence="9 12" id="KW-0472">Membrane</keyword>
<feature type="transmembrane region" description="Helical" evidence="12">
    <location>
        <begin position="48"/>
        <end position="68"/>
    </location>
</feature>
<keyword evidence="10" id="KW-0594">Phospholipid biosynthesis</keyword>
<evidence type="ECO:0000313" key="13">
    <source>
        <dbReference type="EMBL" id="ANG59277.1"/>
    </source>
</evidence>
<evidence type="ECO:0000256" key="9">
    <source>
        <dbReference type="ARBA" id="ARBA00023136"/>
    </source>
</evidence>
<protein>
    <submittedName>
        <fullName evidence="13">Cytidine diphosphate-diacylglycerol synthase 2</fullName>
    </submittedName>
</protein>
<dbReference type="PANTHER" id="PTHR46382:SF1">
    <property type="entry name" value="PHOSPHATIDATE CYTIDYLYLTRANSFERASE"/>
    <property type="match status" value="1"/>
</dbReference>
<accession>A0A1L2DYP7</accession>
<name>A0A1L2DYP7_9EIME</name>
<evidence type="ECO:0000256" key="11">
    <source>
        <dbReference type="ARBA" id="ARBA00023264"/>
    </source>
</evidence>
<evidence type="ECO:0000256" key="2">
    <source>
        <dbReference type="ARBA" id="ARBA00022475"/>
    </source>
</evidence>
<evidence type="ECO:0000256" key="1">
    <source>
        <dbReference type="ARBA" id="ARBA00004651"/>
    </source>
</evidence>
<evidence type="ECO:0000256" key="10">
    <source>
        <dbReference type="ARBA" id="ARBA00023209"/>
    </source>
</evidence>
<sequence length="730" mass="77084">MPCGTPRAMTAPIPAGPLQQCSLHTRPLVVTVHYRCKSQAYIQHLSHVLSVLLILLLYVSGATLGTPLRRDHTRLHLTLNSPDFFTRHSLSSLRHPPNWHLQRALFPAFGVLVRGLSVPCVQPSFFSLFARPLVSPEQSLAAAPQSQLFSARPSSDLAALFSCSAGVCSLAGKHFSGVTWGGSKQDTPAASGRPLSLPSARSATVKGAALDPIPFKSVSGLLRQFVERHWGTTATETPEGQEKSASAIGASVGLGQTVLGLKKLCAGRTGCAGLWLRVCTGVPLALAAVGTVLLSPLPIFAALGWAQSLVSLGEFLALCKRKNFAVSSLAGNAVASALVMAAAATGDSVTHQEAECAAICGHLVASLVSPPSQRGISDVGASVLGHVLCAFLPSFWVRLRALQCPCLDALQVPQQQQQQQLQQHQHQQRPVAAATAARTASLHHSMRTATGAEETQQRPRGVFLRLKRRCLTAAYESRKTFRDALRAPWGPRWLVLYGLLLIAVNDSVAYFVGSYFGRAGIATLFPLVRGTPLPPAALVSPRKTVLGLVAGAVASAAVGGVLASTLGAAAAKQACRGAPFFYPFDQLHGTNSAAHVPPSRFARACISAFGQRAPREKLLCLLRLGAVGVSMGLGVSATAVTGDLLASLLKRDAGVKDSGALLPGHGGWLDRTDAHLLAGPLLFAFGRVLQRFLFQLMTAANEQQQLQLLLLTRPRAPFSSPGPGTKGMRR</sequence>
<keyword evidence="2" id="KW-1003">Cell membrane</keyword>
<evidence type="ECO:0000256" key="12">
    <source>
        <dbReference type="SAM" id="Phobius"/>
    </source>
</evidence>
<comment type="subcellular location">
    <subcellularLocation>
        <location evidence="1">Cell membrane</location>
        <topology evidence="1">Multi-pass membrane protein</topology>
    </subcellularLocation>
</comment>
<feature type="transmembrane region" description="Helical" evidence="12">
    <location>
        <begin position="545"/>
        <end position="571"/>
    </location>
</feature>
<keyword evidence="7 12" id="KW-1133">Transmembrane helix</keyword>
<keyword evidence="4" id="KW-0808">Transferase</keyword>
<proteinExistence type="evidence at transcript level"/>
<dbReference type="Pfam" id="PF01148">
    <property type="entry name" value="CTP_transf_1"/>
    <property type="match status" value="1"/>
</dbReference>
<dbReference type="AlphaFoldDB" id="A0A1L2DYP7"/>
<dbReference type="GO" id="GO:0004605">
    <property type="term" value="F:phosphatidate cytidylyltransferase activity"/>
    <property type="evidence" value="ECO:0007669"/>
    <property type="project" value="TreeGrafter"/>
</dbReference>
<evidence type="ECO:0000256" key="7">
    <source>
        <dbReference type="ARBA" id="ARBA00022989"/>
    </source>
</evidence>
<keyword evidence="6" id="KW-0548">Nucleotidyltransferase</keyword>